<dbReference type="EMBL" id="JACEIB010000006">
    <property type="protein sequence ID" value="MBA2934392.1"/>
    <property type="molecule type" value="Genomic_DNA"/>
</dbReference>
<dbReference type="AlphaFoldDB" id="A0A838L6U9"/>
<reference evidence="1 2" key="1">
    <citation type="submission" date="2020-07" db="EMBL/GenBank/DDBJ databases">
        <authorList>
            <person name="Sun Q."/>
        </authorList>
    </citation>
    <scope>NUCLEOTIDE SEQUENCE [LARGE SCALE GENOMIC DNA]</scope>
    <source>
        <strain evidence="1 2">CGMCC 1.13654</strain>
    </source>
</reference>
<proteinExistence type="predicted"/>
<gene>
    <name evidence="1" type="ORF">HZF05_09805</name>
</gene>
<evidence type="ECO:0000313" key="1">
    <source>
        <dbReference type="EMBL" id="MBA2934392.1"/>
    </source>
</evidence>
<accession>A0A838L6U9</accession>
<dbReference type="RefSeq" id="WP_160365878.1">
    <property type="nucleotide sequence ID" value="NZ_JACEIB010000006.1"/>
</dbReference>
<organism evidence="1 2">
    <name type="scientific">Sphingomonas chungangi</name>
    <dbReference type="NCBI Taxonomy" id="2683589"/>
    <lineage>
        <taxon>Bacteria</taxon>
        <taxon>Pseudomonadati</taxon>
        <taxon>Pseudomonadota</taxon>
        <taxon>Alphaproteobacteria</taxon>
        <taxon>Sphingomonadales</taxon>
        <taxon>Sphingomonadaceae</taxon>
        <taxon>Sphingomonas</taxon>
    </lineage>
</organism>
<evidence type="ECO:0000313" key="2">
    <source>
        <dbReference type="Proteomes" id="UP000570166"/>
    </source>
</evidence>
<keyword evidence="2" id="KW-1185">Reference proteome</keyword>
<dbReference type="Proteomes" id="UP000570166">
    <property type="component" value="Unassembled WGS sequence"/>
</dbReference>
<comment type="caution">
    <text evidence="1">The sequence shown here is derived from an EMBL/GenBank/DDBJ whole genome shotgun (WGS) entry which is preliminary data.</text>
</comment>
<sequence>MVDLDHRVLAALDCPSGELKPETVQRVMENVRAKAVAMRWYGGGQISLEPSDLVLPVPEPIRLTDGSEMPRSPWFCIMAIGPLPAGMPKLRIVD</sequence>
<protein>
    <submittedName>
        <fullName evidence="1">Uncharacterized protein</fullName>
    </submittedName>
</protein>
<name>A0A838L6U9_9SPHN</name>